<evidence type="ECO:0000313" key="2">
    <source>
        <dbReference type="Proteomes" id="UP000810171"/>
    </source>
</evidence>
<organism evidence="1 2">
    <name type="scientific">Marinobacterium alkalitolerans</name>
    <dbReference type="NCBI Taxonomy" id="1542925"/>
    <lineage>
        <taxon>Bacteria</taxon>
        <taxon>Pseudomonadati</taxon>
        <taxon>Pseudomonadota</taxon>
        <taxon>Gammaproteobacteria</taxon>
        <taxon>Oceanospirillales</taxon>
        <taxon>Oceanospirillaceae</taxon>
        <taxon>Marinobacterium</taxon>
    </lineage>
</organism>
<dbReference type="Proteomes" id="UP000810171">
    <property type="component" value="Unassembled WGS sequence"/>
</dbReference>
<comment type="caution">
    <text evidence="1">The sequence shown here is derived from an EMBL/GenBank/DDBJ whole genome shotgun (WGS) entry which is preliminary data.</text>
</comment>
<proteinExistence type="predicted"/>
<protein>
    <recommendedName>
        <fullName evidence="3">SPOR domain-containing protein</fullName>
    </recommendedName>
</protein>
<evidence type="ECO:0008006" key="3">
    <source>
        <dbReference type="Google" id="ProtNLM"/>
    </source>
</evidence>
<reference evidence="1 2" key="1">
    <citation type="submission" date="2020-09" db="EMBL/GenBank/DDBJ databases">
        <authorList>
            <person name="Tanuku N.R.S."/>
        </authorList>
    </citation>
    <scope>NUCLEOTIDE SEQUENCE [LARGE SCALE GENOMIC DNA]</scope>
    <source>
        <strain evidence="1 2">AK62</strain>
    </source>
</reference>
<accession>A0ABS3ZE96</accession>
<dbReference type="EMBL" id="JACVEW010000032">
    <property type="protein sequence ID" value="MBP0050029.1"/>
    <property type="molecule type" value="Genomic_DNA"/>
</dbReference>
<keyword evidence="2" id="KW-1185">Reference proteome</keyword>
<dbReference type="RefSeq" id="WP_209288714.1">
    <property type="nucleotide sequence ID" value="NZ_JACVEW010000032.1"/>
</dbReference>
<gene>
    <name evidence="1" type="ORF">H9C73_14970</name>
</gene>
<name>A0ABS3ZE96_9GAMM</name>
<sequence>MLRWLALLLVLANALLLFWFGQQQQQDAQVKVPDELTRLRLLHELGPDKALEARSLQCYRLGSFMTEAEIARAGERLEARGFEVNTIPATPSVIGYRLRVPVPPDADARIRLLDELALAGWVPQTRDGYFILGPFVGEQAEAEARTEQQALVSVLGMEVKRVPMEDPNPGLDLIAAMPEGEDFVPLLQQMMRAGWPGIKIEKKSCEGLAQPQSDQ</sequence>
<evidence type="ECO:0000313" key="1">
    <source>
        <dbReference type="EMBL" id="MBP0050029.1"/>
    </source>
</evidence>